<keyword evidence="2" id="KW-1185">Reference proteome</keyword>
<comment type="caution">
    <text evidence="1">The sequence shown here is derived from an EMBL/GenBank/DDBJ whole genome shotgun (WGS) entry which is preliminary data.</text>
</comment>
<protein>
    <submittedName>
        <fullName evidence="1">Uncharacterized protein</fullName>
    </submittedName>
</protein>
<name>A0A4Z1SSC1_GIAMU</name>
<dbReference type="Proteomes" id="UP000315496">
    <property type="component" value="Chromosome 2"/>
</dbReference>
<accession>A0A4Z1SSC1</accession>
<organism evidence="1 2">
    <name type="scientific">Giardia muris</name>
    <dbReference type="NCBI Taxonomy" id="5742"/>
    <lineage>
        <taxon>Eukaryota</taxon>
        <taxon>Metamonada</taxon>
        <taxon>Diplomonadida</taxon>
        <taxon>Hexamitidae</taxon>
        <taxon>Giardiinae</taxon>
        <taxon>Giardia</taxon>
    </lineage>
</organism>
<dbReference type="AlphaFoldDB" id="A0A4Z1SSC1"/>
<proteinExistence type="predicted"/>
<sequence length="1040" mass="114686">MDAQLKTVLDELSTAEAPEPFFKHAAQVMHILRQVPETRVPFRSRVMEELSDGEVLKCAGFSSLLAHVHTTLASTTEFSATALAQEALNDLGHGLELKAPSVQTGYTVAFISVMAALVAASEENADVVLETVDAALQRIPRQILVPLSSSLAITLAGCLKGKPTETLDLVRRQFRVNREDADLTSYLLFLLVALPDPLVAPEEVISLKPPFPIPLVQPSYLIDQGLPLSLIQNFATTVISNATLPIVKEKSPPRMHPIWTYLISHCAILLREHGDSARSIVLCLYEGLLKALRHAKEGYIQRFVYVLVYAFGPSSPLHNDPIVLDFLQTCDVFLNWFVPQRMAEPFSQMLDLLATWCGNDTGRCTELVLRFGCDPFIELSDITLGRSVVRWADPTKTRPIVRKLFDGLLEHATDQSRTDLTSMTALLCTAARVTADHYTAYSDSYVILVIVLLERLCTTDNTQDSDLAGVRRNLFSSIHILLTASGDTPSLFSRRLLEEILNSQKLRASLNSTLAAMMEQLLAHNITSTSDFLIQAHAASLYIALVGLYLFGLDTRFSSSSSSLITTAAELIEVFNAIVSLTSPGESEDLIRLQVQTISFVLDLSTINSKLASGVATGMVVMIGPHFQDEVFDGLLSSMNVLEEAPTTGTGSDPNQENIVVAKDEQSIVAALLRSRSTRALKEANHFASVNRILSIVLLIMEALPARPENWRFLEAAYDLCVHPRGKTYDREGHIYPVIKVTNSNRNAINLLSQKAANLISDFCARCKALSQMPLASDMFALDADKLEAIRNNTKDRVTSAEMHEVIPFMYDGLLDLVIQNIALKGVTFGKASEELFVLLLQALLAAKREDFCDLAEQVQDLFSVTDLIKDCVQRCQAFAFEACEQLISKMARSHHLDSNSHILKRCINGGITHVLDIMARQYKEKSFVSYFVADEFMSIVVDGLSDWSNACRLKSITPTAETIRLVEQLLLAVSDWIKQAALATATCGHFVRVSNTAAKVKKLLSMCTGVVNIDVGIDEIEEIRIGLLASASRKKRTKD</sequence>
<evidence type="ECO:0000313" key="1">
    <source>
        <dbReference type="EMBL" id="TNJ28842.1"/>
    </source>
</evidence>
<evidence type="ECO:0000313" key="2">
    <source>
        <dbReference type="Proteomes" id="UP000315496"/>
    </source>
</evidence>
<gene>
    <name evidence="1" type="ORF">GMRT_22504</name>
</gene>
<dbReference type="EMBL" id="VDLU01000002">
    <property type="protein sequence ID" value="TNJ28842.1"/>
    <property type="molecule type" value="Genomic_DNA"/>
</dbReference>
<dbReference type="OrthoDB" id="10302890at2759"/>
<reference evidence="1 2" key="1">
    <citation type="submission" date="2019-05" db="EMBL/GenBank/DDBJ databases">
        <title>The compact genome of Giardia muris reveals important steps in the evolution of intestinal protozoan parasites.</title>
        <authorList>
            <person name="Xu F."/>
            <person name="Jimenez-Gonzalez A."/>
            <person name="Einarsson E."/>
            <person name="Astvaldsson A."/>
            <person name="Peirasmaki D."/>
            <person name="Eckmann L."/>
            <person name="Andersson J.O."/>
            <person name="Svard S.G."/>
            <person name="Jerlstrom-Hultqvist J."/>
        </authorList>
    </citation>
    <scope>NUCLEOTIDE SEQUENCE [LARGE SCALE GENOMIC DNA]</scope>
    <source>
        <strain evidence="1 2">Roberts-Thomson</strain>
    </source>
</reference>
<dbReference type="VEuPathDB" id="GiardiaDB:GMRT_22504"/>